<feature type="compositionally biased region" description="Basic and acidic residues" evidence="1">
    <location>
        <begin position="1"/>
        <end position="13"/>
    </location>
</feature>
<gene>
    <name evidence="2" type="ORF">AVDCRST_MAG77-3928</name>
</gene>
<name>A0A6J4JLX3_9CHLR</name>
<evidence type="ECO:0000313" key="2">
    <source>
        <dbReference type="EMBL" id="CAA9282054.1"/>
    </source>
</evidence>
<dbReference type="AlphaFoldDB" id="A0A6J4JLX3"/>
<sequence>MPGRDAVRPELVEGHGSTGSPRTEGNALRTRVVPAAPSEPRIPRRHRLILVRHAQSAVDPRRAPSTWGLTDNGRAAARRLAALGLFDRADGFYAGDEPKMVETLEPVAAERERRVQAEAAFGETHSEGFLGSEEFLATIQRFLAEPEVAPAPGWETAAAARARFGAAVERLRVVHEPPMNRDRVLPATVAIATGGRMITSYLAGVLGWSTEEALEHWRALRMPDLAVVELDEQPEDAQRLKGVRGPGVRDGKGSLVIPFGTLVV</sequence>
<evidence type="ECO:0008006" key="3">
    <source>
        <dbReference type="Google" id="ProtNLM"/>
    </source>
</evidence>
<dbReference type="Pfam" id="PF00300">
    <property type="entry name" value="His_Phos_1"/>
    <property type="match status" value="1"/>
</dbReference>
<feature type="region of interest" description="Disordered" evidence="1">
    <location>
        <begin position="1"/>
        <end position="26"/>
    </location>
</feature>
<dbReference type="EMBL" id="CADCTC010000208">
    <property type="protein sequence ID" value="CAA9282054.1"/>
    <property type="molecule type" value="Genomic_DNA"/>
</dbReference>
<dbReference type="SUPFAM" id="SSF53254">
    <property type="entry name" value="Phosphoglycerate mutase-like"/>
    <property type="match status" value="1"/>
</dbReference>
<accession>A0A6J4JLX3</accession>
<reference evidence="2" key="1">
    <citation type="submission" date="2020-02" db="EMBL/GenBank/DDBJ databases">
        <authorList>
            <person name="Meier V. D."/>
        </authorList>
    </citation>
    <scope>NUCLEOTIDE SEQUENCE</scope>
    <source>
        <strain evidence="2">AVDCRST_MAG77</strain>
    </source>
</reference>
<dbReference type="Gene3D" id="3.40.50.1240">
    <property type="entry name" value="Phosphoglycerate mutase-like"/>
    <property type="match status" value="1"/>
</dbReference>
<dbReference type="InterPro" id="IPR013078">
    <property type="entry name" value="His_Pase_superF_clade-1"/>
</dbReference>
<dbReference type="InterPro" id="IPR029033">
    <property type="entry name" value="His_PPase_superfam"/>
</dbReference>
<protein>
    <recommendedName>
        <fullName evidence="3">Histidine phosphatase family protein</fullName>
    </recommendedName>
</protein>
<organism evidence="2">
    <name type="scientific">uncultured Chloroflexota bacterium</name>
    <dbReference type="NCBI Taxonomy" id="166587"/>
    <lineage>
        <taxon>Bacteria</taxon>
        <taxon>Bacillati</taxon>
        <taxon>Chloroflexota</taxon>
        <taxon>environmental samples</taxon>
    </lineage>
</organism>
<proteinExistence type="predicted"/>
<evidence type="ECO:0000256" key="1">
    <source>
        <dbReference type="SAM" id="MobiDB-lite"/>
    </source>
</evidence>